<dbReference type="EMBL" id="UYJE01005084">
    <property type="protein sequence ID" value="VDI33798.1"/>
    <property type="molecule type" value="Genomic_DNA"/>
</dbReference>
<evidence type="ECO:0000256" key="4">
    <source>
        <dbReference type="PROSITE-ProRule" id="PRU00104"/>
    </source>
</evidence>
<evidence type="ECO:0000313" key="6">
    <source>
        <dbReference type="EMBL" id="VDI33798.1"/>
    </source>
</evidence>
<protein>
    <recommendedName>
        <fullName evidence="5">HECT domain-containing protein</fullName>
    </recommendedName>
</protein>
<evidence type="ECO:0000256" key="3">
    <source>
        <dbReference type="ARBA" id="ARBA00023134"/>
    </source>
</evidence>
<evidence type="ECO:0000256" key="1">
    <source>
        <dbReference type="ARBA" id="ARBA00022741"/>
    </source>
</evidence>
<dbReference type="Gene3D" id="3.40.50.300">
    <property type="entry name" value="P-loop containing nucleotide triphosphate hydrolases"/>
    <property type="match status" value="2"/>
</dbReference>
<keyword evidence="2 4" id="KW-0833">Ubl conjugation pathway</keyword>
<dbReference type="Proteomes" id="UP000596742">
    <property type="component" value="Unassembled WGS sequence"/>
</dbReference>
<comment type="caution">
    <text evidence="6">The sequence shown here is derived from an EMBL/GenBank/DDBJ whole genome shotgun (WGS) entry which is preliminary data.</text>
</comment>
<dbReference type="PROSITE" id="PS50237">
    <property type="entry name" value="HECT"/>
    <property type="match status" value="1"/>
</dbReference>
<keyword evidence="1" id="KW-0547">Nucleotide-binding</keyword>
<dbReference type="SUPFAM" id="SSF56204">
    <property type="entry name" value="Hect, E3 ligase catalytic domain"/>
    <property type="match status" value="1"/>
</dbReference>
<name>A0A8B6EGH3_MYTGA</name>
<keyword evidence="3" id="KW-0342">GTP-binding</keyword>
<dbReference type="Pfam" id="PF00632">
    <property type="entry name" value="HECT"/>
    <property type="match status" value="1"/>
</dbReference>
<dbReference type="OrthoDB" id="5962960at2759"/>
<dbReference type="SUPFAM" id="SSF52540">
    <property type="entry name" value="P-loop containing nucleoside triphosphate hydrolases"/>
    <property type="match status" value="1"/>
</dbReference>
<evidence type="ECO:0000259" key="5">
    <source>
        <dbReference type="PROSITE" id="PS50237"/>
    </source>
</evidence>
<accession>A0A8B6EGH3</accession>
<dbReference type="PANTHER" id="PTHR24073">
    <property type="entry name" value="DRAB5-RELATED"/>
    <property type="match status" value="1"/>
</dbReference>
<sequence>MQRLETEKRYFVKIMIVGKESVGKTCLLRRLLKENIEDVSSTDGVDIVVRRCKINTEDGNWTIDKDITDDRADRIRRALNNEQKVQNKSKVHEINKINLPTEAGNENNTRSTSKPSQLDINLINKTYAEVTAKQNISILDNASTNVIKDNNVTLESDNYVREIAVKLNENVLDTDLQDTLSLSMPSNLMSSVFSTTSSSNKTLNHYALCGLWDFAGQKEFYATHQAFLTNNAIYLVVANMTDDVSKQDVKQVFADFQRVGEYVDFWFDTIHSHSHATVKPQDTQPSNEHIQPPVILVFTGKDEYEKIADSKDNMSFHEAVDEIRPKNLKYLCSNKRFSLQVASFTINYVKEFYFKSYTIFFPDESQGVQNLLIFITGFGMVPPLGFDPPLQLSFKHTENENSDDAVPYTNTCANTLQIPVVSSFVVFK</sequence>
<dbReference type="AlphaFoldDB" id="A0A8B6EGH3"/>
<dbReference type="InterPro" id="IPR027417">
    <property type="entry name" value="P-loop_NTPase"/>
</dbReference>
<evidence type="ECO:0000313" key="7">
    <source>
        <dbReference type="Proteomes" id="UP000596742"/>
    </source>
</evidence>
<reference evidence="6" key="1">
    <citation type="submission" date="2018-11" db="EMBL/GenBank/DDBJ databases">
        <authorList>
            <person name="Alioto T."/>
            <person name="Alioto T."/>
        </authorList>
    </citation>
    <scope>NUCLEOTIDE SEQUENCE</scope>
</reference>
<feature type="domain" description="HECT" evidence="5">
    <location>
        <begin position="369"/>
        <end position="428"/>
    </location>
</feature>
<keyword evidence="7" id="KW-1185">Reference proteome</keyword>
<dbReference type="Pfam" id="PF08477">
    <property type="entry name" value="Roc"/>
    <property type="match status" value="1"/>
</dbReference>
<dbReference type="GO" id="GO:0005525">
    <property type="term" value="F:GTP binding"/>
    <property type="evidence" value="ECO:0007669"/>
    <property type="project" value="UniProtKB-KW"/>
</dbReference>
<feature type="active site" description="Glycyl thioester intermediate" evidence="4">
    <location>
        <position position="412"/>
    </location>
</feature>
<proteinExistence type="predicted"/>
<dbReference type="InterPro" id="IPR035983">
    <property type="entry name" value="Hect_E3_ubiquitin_ligase"/>
</dbReference>
<gene>
    <name evidence="6" type="ORF">MGAL_10B086865</name>
</gene>
<dbReference type="Gene3D" id="3.30.2410.10">
    <property type="entry name" value="Hect, E3 ligase catalytic domain"/>
    <property type="match status" value="1"/>
</dbReference>
<dbReference type="InterPro" id="IPR000569">
    <property type="entry name" value="HECT_dom"/>
</dbReference>
<organism evidence="6 7">
    <name type="scientific">Mytilus galloprovincialis</name>
    <name type="common">Mediterranean mussel</name>
    <dbReference type="NCBI Taxonomy" id="29158"/>
    <lineage>
        <taxon>Eukaryota</taxon>
        <taxon>Metazoa</taxon>
        <taxon>Spiralia</taxon>
        <taxon>Lophotrochozoa</taxon>
        <taxon>Mollusca</taxon>
        <taxon>Bivalvia</taxon>
        <taxon>Autobranchia</taxon>
        <taxon>Pteriomorphia</taxon>
        <taxon>Mytilida</taxon>
        <taxon>Mytiloidea</taxon>
        <taxon>Mytilidae</taxon>
        <taxon>Mytilinae</taxon>
        <taxon>Mytilus</taxon>
    </lineage>
</organism>
<dbReference type="GO" id="GO:0004842">
    <property type="term" value="F:ubiquitin-protein transferase activity"/>
    <property type="evidence" value="ECO:0007669"/>
    <property type="project" value="InterPro"/>
</dbReference>
<evidence type="ECO:0000256" key="2">
    <source>
        <dbReference type="ARBA" id="ARBA00022786"/>
    </source>
</evidence>